<keyword evidence="2" id="KW-1185">Reference proteome</keyword>
<dbReference type="AlphaFoldDB" id="A0A4Y2VNY9"/>
<reference evidence="1 2" key="1">
    <citation type="journal article" date="2019" name="Sci. Rep.">
        <title>Orb-weaving spider Araneus ventricosus genome elucidates the spidroin gene catalogue.</title>
        <authorList>
            <person name="Kono N."/>
            <person name="Nakamura H."/>
            <person name="Ohtoshi R."/>
            <person name="Moran D.A.P."/>
            <person name="Shinohara A."/>
            <person name="Yoshida Y."/>
            <person name="Fujiwara M."/>
            <person name="Mori M."/>
            <person name="Tomita M."/>
            <person name="Arakawa K."/>
        </authorList>
    </citation>
    <scope>NUCLEOTIDE SEQUENCE [LARGE SCALE GENOMIC DNA]</scope>
</reference>
<organism evidence="1 2">
    <name type="scientific">Araneus ventricosus</name>
    <name type="common">Orbweaver spider</name>
    <name type="synonym">Epeira ventricosa</name>
    <dbReference type="NCBI Taxonomy" id="182803"/>
    <lineage>
        <taxon>Eukaryota</taxon>
        <taxon>Metazoa</taxon>
        <taxon>Ecdysozoa</taxon>
        <taxon>Arthropoda</taxon>
        <taxon>Chelicerata</taxon>
        <taxon>Arachnida</taxon>
        <taxon>Araneae</taxon>
        <taxon>Araneomorphae</taxon>
        <taxon>Entelegynae</taxon>
        <taxon>Araneoidea</taxon>
        <taxon>Araneidae</taxon>
        <taxon>Araneus</taxon>
    </lineage>
</organism>
<evidence type="ECO:0000313" key="1">
    <source>
        <dbReference type="EMBL" id="GBO26332.1"/>
    </source>
</evidence>
<dbReference type="Proteomes" id="UP000499080">
    <property type="component" value="Unassembled WGS sequence"/>
</dbReference>
<comment type="caution">
    <text evidence="1">The sequence shown here is derived from an EMBL/GenBank/DDBJ whole genome shotgun (WGS) entry which is preliminary data.</text>
</comment>
<dbReference type="OrthoDB" id="6466798at2759"/>
<proteinExistence type="predicted"/>
<protein>
    <submittedName>
        <fullName evidence="1">Uncharacterized protein</fullName>
    </submittedName>
</protein>
<dbReference type="EMBL" id="BGPR01049344">
    <property type="protein sequence ID" value="GBO26332.1"/>
    <property type="molecule type" value="Genomic_DNA"/>
</dbReference>
<gene>
    <name evidence="1" type="ORF">AVEN_193237_1</name>
</gene>
<evidence type="ECO:0000313" key="2">
    <source>
        <dbReference type="Proteomes" id="UP000499080"/>
    </source>
</evidence>
<name>A0A4Y2VNY9_ARAVE</name>
<sequence>MVGSEYDANSTDSWTSPAKRKLFRLVAVELWFGNVFLEYTESLYICGHNSEQHSLPQHRCRSRALVYGCNVILWRWHIQQDNEPCHRARSVSNGFRNINQSLTCFYGQISLLTSIIWSICGTKSKDHFSLKTPPSKLTQL</sequence>
<accession>A0A4Y2VNY9</accession>